<evidence type="ECO:0000256" key="4">
    <source>
        <dbReference type="ARBA" id="ARBA00023268"/>
    </source>
</evidence>
<keyword evidence="2" id="KW-0597">Phosphoprotein</keyword>
<name>A0ABW1F9M2_9ACTN</name>
<feature type="domain" description="Carrier" evidence="5">
    <location>
        <begin position="574"/>
        <end position="649"/>
    </location>
</feature>
<keyword evidence="3" id="KW-0808">Transferase</keyword>
<dbReference type="SUPFAM" id="SSF47336">
    <property type="entry name" value="ACP-like"/>
    <property type="match status" value="1"/>
</dbReference>
<evidence type="ECO:0000256" key="3">
    <source>
        <dbReference type="ARBA" id="ARBA00022679"/>
    </source>
</evidence>
<evidence type="ECO:0000259" key="5">
    <source>
        <dbReference type="PROSITE" id="PS50075"/>
    </source>
</evidence>
<gene>
    <name evidence="6" type="ORF">ACFP0N_39875</name>
</gene>
<protein>
    <submittedName>
        <fullName evidence="6">SDR family NAD(P)-dependent oxidoreductase</fullName>
    </submittedName>
</protein>
<dbReference type="Gene3D" id="6.10.140.1830">
    <property type="match status" value="1"/>
</dbReference>
<dbReference type="Pfam" id="PF00550">
    <property type="entry name" value="PP-binding"/>
    <property type="match status" value="1"/>
</dbReference>
<organism evidence="6 7">
    <name type="scientific">Kitasatospora aburaviensis</name>
    <dbReference type="NCBI Taxonomy" id="67265"/>
    <lineage>
        <taxon>Bacteria</taxon>
        <taxon>Bacillati</taxon>
        <taxon>Actinomycetota</taxon>
        <taxon>Actinomycetes</taxon>
        <taxon>Kitasatosporales</taxon>
        <taxon>Streptomycetaceae</taxon>
        <taxon>Kitasatospora</taxon>
    </lineage>
</organism>
<dbReference type="InterPro" id="IPR041618">
    <property type="entry name" value="PKS_DE"/>
</dbReference>
<dbReference type="SMART" id="SM01294">
    <property type="entry name" value="PKS_PP_betabranch"/>
    <property type="match status" value="1"/>
</dbReference>
<dbReference type="CDD" id="cd08952">
    <property type="entry name" value="KR_1_SDR_x"/>
    <property type="match status" value="1"/>
</dbReference>
<keyword evidence="7" id="KW-1185">Reference proteome</keyword>
<dbReference type="RefSeq" id="WP_380238057.1">
    <property type="nucleotide sequence ID" value="NZ_JBHSOD010000137.1"/>
</dbReference>
<dbReference type="InterPro" id="IPR050091">
    <property type="entry name" value="PKS_NRPS_Biosynth_Enz"/>
</dbReference>
<evidence type="ECO:0000313" key="7">
    <source>
        <dbReference type="Proteomes" id="UP001596067"/>
    </source>
</evidence>
<dbReference type="Pfam" id="PF18369">
    <property type="entry name" value="PKS_DE"/>
    <property type="match status" value="1"/>
</dbReference>
<reference evidence="7" key="1">
    <citation type="journal article" date="2019" name="Int. J. Syst. Evol. Microbiol.">
        <title>The Global Catalogue of Microorganisms (GCM) 10K type strain sequencing project: providing services to taxonomists for standard genome sequencing and annotation.</title>
        <authorList>
            <consortium name="The Broad Institute Genomics Platform"/>
            <consortium name="The Broad Institute Genome Sequencing Center for Infectious Disease"/>
            <person name="Wu L."/>
            <person name="Ma J."/>
        </authorList>
    </citation>
    <scope>NUCLEOTIDE SEQUENCE [LARGE SCALE GENOMIC DNA]</scope>
    <source>
        <strain evidence="7">CGMCC 4.1469</strain>
    </source>
</reference>
<dbReference type="InterPro" id="IPR036736">
    <property type="entry name" value="ACP-like_sf"/>
</dbReference>
<evidence type="ECO:0000256" key="1">
    <source>
        <dbReference type="ARBA" id="ARBA00022450"/>
    </source>
</evidence>
<comment type="caution">
    <text evidence="6">The sequence shown here is derived from an EMBL/GenBank/DDBJ whole genome shotgun (WGS) entry which is preliminary data.</text>
</comment>
<sequence>MVGPGAADPVDATFWTAVEHQDLDELVRTLGVGAENEKSALSAVLPVLSSWRSDRVEESTVASWRYRIVWNQGPDYGNETRLSGTWLVAVPSALASDPWVAACVGALNDRGARVAVLELDASAVLRTDLAARLGDVVRGAGAGTVGGVFSLLALDESPHPDHPTVPAGVAATLALVQALRDTAAESPLWLVTRGAVSVGVTDVLASALQAQVWGLGRIVGLEHPQSWGGLLDLPDTLDERALARMAGALTASGHEDQLAVRPSGVFVRRLVPAGTGGSTVGREWRPRGTALITGGTGAVGAHVARWLVRGGAEHVVLTSRRGPEAAGAGELAAELTALGAQVTFAACDVADRAALKRLVADLEGRGTPVRSVFHAAGTLTAAPLSETTVADLADTLAAKAAGAESLAELFDQGRPLDAFVLFSSNSGVWGSGGHGAYAAANAHLDALAQRRRAAGLTATSVAWGLWGGGGMVSGAGEEQLERRGVRAMSPELAVTALHRALAHDETTLTVADIDWARFAPAFSSGRPRPLIEDIPQVRRVLDETAVAVDGTDPSAAGSALAQQLATSSEAERERILVDLVRHHVAAALGHTAGEAIDPGRAFRDLGFDSLTAVSLRNRLNAATGLRLPSTLAFDHPSPRMLAQYLRTELVQDGAAAALPLPDQLDRLEETLVGGALDGLSRATVAKRLKALLSRLDETSARSGSAGTKEMIQSADDDELLAFINQQLGRS</sequence>
<dbReference type="EMBL" id="JBHSOD010000137">
    <property type="protein sequence ID" value="MFC5891127.1"/>
    <property type="molecule type" value="Genomic_DNA"/>
</dbReference>
<proteinExistence type="predicted"/>
<dbReference type="InterPro" id="IPR009081">
    <property type="entry name" value="PP-bd_ACP"/>
</dbReference>
<dbReference type="InterPro" id="IPR020806">
    <property type="entry name" value="PKS_PP-bd"/>
</dbReference>
<dbReference type="Gene3D" id="1.10.1200.10">
    <property type="entry name" value="ACP-like"/>
    <property type="match status" value="1"/>
</dbReference>
<dbReference type="InterPro" id="IPR013968">
    <property type="entry name" value="PKS_KR"/>
</dbReference>
<evidence type="ECO:0000313" key="6">
    <source>
        <dbReference type="EMBL" id="MFC5891127.1"/>
    </source>
</evidence>
<evidence type="ECO:0000256" key="2">
    <source>
        <dbReference type="ARBA" id="ARBA00022553"/>
    </source>
</evidence>
<dbReference type="Gene3D" id="3.40.50.11460">
    <property type="match status" value="1"/>
</dbReference>
<dbReference type="SUPFAM" id="SSF51735">
    <property type="entry name" value="NAD(P)-binding Rossmann-fold domains"/>
    <property type="match status" value="2"/>
</dbReference>
<accession>A0ABW1F9M2</accession>
<dbReference type="InterPro" id="IPR036291">
    <property type="entry name" value="NAD(P)-bd_dom_sf"/>
</dbReference>
<dbReference type="Proteomes" id="UP001596067">
    <property type="component" value="Unassembled WGS sequence"/>
</dbReference>
<dbReference type="InterPro" id="IPR057326">
    <property type="entry name" value="KR_dom"/>
</dbReference>
<dbReference type="Pfam" id="PF08659">
    <property type="entry name" value="KR"/>
    <property type="match status" value="1"/>
</dbReference>
<dbReference type="Gene3D" id="3.40.50.720">
    <property type="entry name" value="NAD(P)-binding Rossmann-like Domain"/>
    <property type="match status" value="1"/>
</dbReference>
<dbReference type="PANTHER" id="PTHR43775">
    <property type="entry name" value="FATTY ACID SYNTHASE"/>
    <property type="match status" value="1"/>
</dbReference>
<dbReference type="PROSITE" id="PS50075">
    <property type="entry name" value="CARRIER"/>
    <property type="match status" value="1"/>
</dbReference>
<dbReference type="SMART" id="SM00823">
    <property type="entry name" value="PKS_PP"/>
    <property type="match status" value="1"/>
</dbReference>
<dbReference type="PANTHER" id="PTHR43775:SF51">
    <property type="entry name" value="INACTIVE PHENOLPHTHIOCEROL SYNTHESIS POLYKETIDE SYNTHASE TYPE I PKS1-RELATED"/>
    <property type="match status" value="1"/>
</dbReference>
<keyword evidence="1" id="KW-0596">Phosphopantetheine</keyword>
<dbReference type="SMART" id="SM00822">
    <property type="entry name" value="PKS_KR"/>
    <property type="match status" value="1"/>
</dbReference>
<keyword evidence="4" id="KW-0511">Multifunctional enzyme</keyword>